<dbReference type="Proteomes" id="UP001202328">
    <property type="component" value="Unassembled WGS sequence"/>
</dbReference>
<reference evidence="1" key="1">
    <citation type="submission" date="2022-04" db="EMBL/GenBank/DDBJ databases">
        <title>A functionally conserved STORR gene fusion in Papaver species that diverged 16.8 million years ago.</title>
        <authorList>
            <person name="Catania T."/>
        </authorList>
    </citation>
    <scope>NUCLEOTIDE SEQUENCE</scope>
    <source>
        <strain evidence="1">S-188037</strain>
    </source>
</reference>
<comment type="caution">
    <text evidence="1">The sequence shown here is derived from an EMBL/GenBank/DDBJ whole genome shotgun (WGS) entry which is preliminary data.</text>
</comment>
<keyword evidence="2" id="KW-1185">Reference proteome</keyword>
<protein>
    <submittedName>
        <fullName evidence="1">Uncharacterized protein</fullName>
    </submittedName>
</protein>
<organism evidence="1 2">
    <name type="scientific">Papaver atlanticum</name>
    <dbReference type="NCBI Taxonomy" id="357466"/>
    <lineage>
        <taxon>Eukaryota</taxon>
        <taxon>Viridiplantae</taxon>
        <taxon>Streptophyta</taxon>
        <taxon>Embryophyta</taxon>
        <taxon>Tracheophyta</taxon>
        <taxon>Spermatophyta</taxon>
        <taxon>Magnoliopsida</taxon>
        <taxon>Ranunculales</taxon>
        <taxon>Papaveraceae</taxon>
        <taxon>Papaveroideae</taxon>
        <taxon>Papaver</taxon>
    </lineage>
</organism>
<dbReference type="SUPFAM" id="SSF50249">
    <property type="entry name" value="Nucleic acid-binding proteins"/>
    <property type="match status" value="1"/>
</dbReference>
<dbReference type="Gene3D" id="2.40.50.140">
    <property type="entry name" value="Nucleic acid-binding proteins"/>
    <property type="match status" value="1"/>
</dbReference>
<gene>
    <name evidence="1" type="ORF">MKW98_002439</name>
</gene>
<dbReference type="AlphaFoldDB" id="A0AAD4XAG3"/>
<evidence type="ECO:0000313" key="1">
    <source>
        <dbReference type="EMBL" id="KAI3885047.1"/>
    </source>
</evidence>
<dbReference type="EMBL" id="JAJJMB010012161">
    <property type="protein sequence ID" value="KAI3885047.1"/>
    <property type="molecule type" value="Genomic_DNA"/>
</dbReference>
<name>A0AAD4XAG3_9MAGN</name>
<evidence type="ECO:0000313" key="2">
    <source>
        <dbReference type="Proteomes" id="UP001202328"/>
    </source>
</evidence>
<sequence>MPIASYMLRFEVEDHNGTIVFVALDSEVQKLVRHTASELIGTSEDNAKEAVMSGFSHILHKAVDFQITLNSFNMKQKVPTSFTVTRLNTNTMTAHSVTGKGGFASVKVEGISSTVDDPPQRKIDLTKLFKWMIMKLINGFGLSVHFTLDSITLLIFRKGRGIGSVWSRIIDVIKFGCIRFLFLFLEVNMHSKD</sequence>
<dbReference type="InterPro" id="IPR012340">
    <property type="entry name" value="NA-bd_OB-fold"/>
</dbReference>
<proteinExistence type="predicted"/>
<accession>A0AAD4XAG3</accession>